<evidence type="ECO:0000256" key="1">
    <source>
        <dbReference type="SAM" id="Phobius"/>
    </source>
</evidence>
<proteinExistence type="predicted"/>
<evidence type="ECO:0000313" key="2">
    <source>
        <dbReference type="EMBL" id="MDE1460563.1"/>
    </source>
</evidence>
<reference evidence="2 3" key="1">
    <citation type="submission" date="2022-11" db="EMBL/GenBank/DDBJ databases">
        <title>Spartinivicinus poritis sp. nov., isolated from scleractinian coral Porites lutea.</title>
        <authorList>
            <person name="Zhang G."/>
            <person name="Cai L."/>
            <person name="Wei Q."/>
        </authorList>
    </citation>
    <scope>NUCLEOTIDE SEQUENCE [LARGE SCALE GENOMIC DNA]</scope>
    <source>
        <strain evidence="2 3">A2-2</strain>
    </source>
</reference>
<evidence type="ECO:0000313" key="3">
    <source>
        <dbReference type="Proteomes" id="UP001528823"/>
    </source>
</evidence>
<keyword evidence="1" id="KW-0812">Transmembrane</keyword>
<organism evidence="2 3">
    <name type="scientific">Spartinivicinus poritis</name>
    <dbReference type="NCBI Taxonomy" id="2994640"/>
    <lineage>
        <taxon>Bacteria</taxon>
        <taxon>Pseudomonadati</taxon>
        <taxon>Pseudomonadota</taxon>
        <taxon>Gammaproteobacteria</taxon>
        <taxon>Oceanospirillales</taxon>
        <taxon>Zooshikellaceae</taxon>
        <taxon>Spartinivicinus</taxon>
    </lineage>
</organism>
<name>A0ABT5U2I0_9GAMM</name>
<gene>
    <name evidence="2" type="ORF">ORQ98_01155</name>
</gene>
<comment type="caution">
    <text evidence="2">The sequence shown here is derived from an EMBL/GenBank/DDBJ whole genome shotgun (WGS) entry which is preliminary data.</text>
</comment>
<dbReference type="RefSeq" id="WP_274686934.1">
    <property type="nucleotide sequence ID" value="NZ_JAPMOU010000001.1"/>
</dbReference>
<protein>
    <recommendedName>
        <fullName evidence="4">NADH dehydrogenase subunit 3</fullName>
    </recommendedName>
</protein>
<dbReference type="Proteomes" id="UP001528823">
    <property type="component" value="Unassembled WGS sequence"/>
</dbReference>
<keyword evidence="3" id="KW-1185">Reference proteome</keyword>
<evidence type="ECO:0008006" key="4">
    <source>
        <dbReference type="Google" id="ProtNLM"/>
    </source>
</evidence>
<feature type="transmembrane region" description="Helical" evidence="1">
    <location>
        <begin position="6"/>
        <end position="34"/>
    </location>
</feature>
<sequence>MMGSTVAVAGMTLMISLGTILIAGLAVGIIVTLVESRIERPDHS</sequence>
<keyword evidence="1" id="KW-1133">Transmembrane helix</keyword>
<keyword evidence="1" id="KW-0472">Membrane</keyword>
<accession>A0ABT5U2I0</accession>
<dbReference type="EMBL" id="JAPMOU010000001">
    <property type="protein sequence ID" value="MDE1460563.1"/>
    <property type="molecule type" value="Genomic_DNA"/>
</dbReference>